<proteinExistence type="predicted"/>
<feature type="compositionally biased region" description="Basic and acidic residues" evidence="1">
    <location>
        <begin position="110"/>
        <end position="122"/>
    </location>
</feature>
<organism evidence="2 3">
    <name type="scientific">Holothuria leucospilota</name>
    <name type="common">Black long sea cucumber</name>
    <name type="synonym">Mertensiothuria leucospilota</name>
    <dbReference type="NCBI Taxonomy" id="206669"/>
    <lineage>
        <taxon>Eukaryota</taxon>
        <taxon>Metazoa</taxon>
        <taxon>Echinodermata</taxon>
        <taxon>Eleutherozoa</taxon>
        <taxon>Echinozoa</taxon>
        <taxon>Holothuroidea</taxon>
        <taxon>Aspidochirotacea</taxon>
        <taxon>Aspidochirotida</taxon>
        <taxon>Holothuriidae</taxon>
        <taxon>Holothuria</taxon>
    </lineage>
</organism>
<feature type="region of interest" description="Disordered" evidence="1">
    <location>
        <begin position="220"/>
        <end position="243"/>
    </location>
</feature>
<feature type="region of interest" description="Disordered" evidence="1">
    <location>
        <begin position="52"/>
        <end position="96"/>
    </location>
</feature>
<keyword evidence="3" id="KW-1185">Reference proteome</keyword>
<feature type="region of interest" description="Disordered" evidence="1">
    <location>
        <begin position="1"/>
        <end position="20"/>
    </location>
</feature>
<evidence type="ECO:0000313" key="2">
    <source>
        <dbReference type="EMBL" id="KAJ8048579.1"/>
    </source>
</evidence>
<sequence>MESPAAGEMFAENGGSKSTRVGQTKWRVCEDQIWLTSRHHYAEVDGCDFWGKSSLPREEASTGSRNGVPGKQTNKGNIRWSQANERQHLSKLSPTNPFRTDVGLEWYESREQLESRKSESRRSTNFTEGKAIKSESETTGLCMTATEGIKQCRLSMAELQSEIKAVRSELQLMKDERKQYSSQGKQGRGNPAYMEDGTPICFKSRKPGHVKRNCPEKIGTAAEQSEVASGNDQLSGMGVARRQ</sequence>
<dbReference type="SUPFAM" id="SSF57756">
    <property type="entry name" value="Retrovirus zinc finger-like domains"/>
    <property type="match status" value="1"/>
</dbReference>
<accession>A0A9Q1CQ59</accession>
<dbReference type="EMBL" id="JAIZAY010000001">
    <property type="protein sequence ID" value="KAJ8048579.1"/>
    <property type="molecule type" value="Genomic_DNA"/>
</dbReference>
<dbReference type="OrthoDB" id="7920740at2759"/>
<dbReference type="GO" id="GO:0003676">
    <property type="term" value="F:nucleic acid binding"/>
    <property type="evidence" value="ECO:0007669"/>
    <property type="project" value="InterPro"/>
</dbReference>
<feature type="compositionally biased region" description="Polar residues" evidence="1">
    <location>
        <begin position="222"/>
        <end position="234"/>
    </location>
</feature>
<evidence type="ECO:0008006" key="4">
    <source>
        <dbReference type="Google" id="ProtNLM"/>
    </source>
</evidence>
<dbReference type="InterPro" id="IPR036875">
    <property type="entry name" value="Znf_CCHC_sf"/>
</dbReference>
<feature type="region of interest" description="Disordered" evidence="1">
    <location>
        <begin position="110"/>
        <end position="132"/>
    </location>
</feature>
<dbReference type="Proteomes" id="UP001152320">
    <property type="component" value="Chromosome 1"/>
</dbReference>
<reference evidence="2" key="1">
    <citation type="submission" date="2021-10" db="EMBL/GenBank/DDBJ databases">
        <title>Tropical sea cucumber genome reveals ecological adaptation and Cuvierian tubules defense mechanism.</title>
        <authorList>
            <person name="Chen T."/>
        </authorList>
    </citation>
    <scope>NUCLEOTIDE SEQUENCE</scope>
    <source>
        <strain evidence="2">Nanhai2018</strain>
        <tissue evidence="2">Muscle</tissue>
    </source>
</reference>
<name>A0A9Q1CQ59_HOLLE</name>
<feature type="compositionally biased region" description="Polar residues" evidence="1">
    <location>
        <begin position="61"/>
        <end position="96"/>
    </location>
</feature>
<protein>
    <recommendedName>
        <fullName evidence="4">CCHC-type domain-containing protein</fullName>
    </recommendedName>
</protein>
<evidence type="ECO:0000256" key="1">
    <source>
        <dbReference type="SAM" id="MobiDB-lite"/>
    </source>
</evidence>
<evidence type="ECO:0000313" key="3">
    <source>
        <dbReference type="Proteomes" id="UP001152320"/>
    </source>
</evidence>
<gene>
    <name evidence="2" type="ORF">HOLleu_00945</name>
</gene>
<feature type="region of interest" description="Disordered" evidence="1">
    <location>
        <begin position="175"/>
        <end position="199"/>
    </location>
</feature>
<dbReference type="GO" id="GO:0008270">
    <property type="term" value="F:zinc ion binding"/>
    <property type="evidence" value="ECO:0007669"/>
    <property type="project" value="InterPro"/>
</dbReference>
<comment type="caution">
    <text evidence="2">The sequence shown here is derived from an EMBL/GenBank/DDBJ whole genome shotgun (WGS) entry which is preliminary data.</text>
</comment>
<dbReference type="AlphaFoldDB" id="A0A9Q1CQ59"/>